<proteinExistence type="predicted"/>
<comment type="caution">
    <text evidence="3">The sequence shown here is derived from an EMBL/GenBank/DDBJ whole genome shotgun (WGS) entry which is preliminary data.</text>
</comment>
<sequence>MFRSKVDLWLAALLVISALAVLGSVALAWPVATGLVGKLVLLALLVPGVAFPLWLLLSTAYRLDETELMIQSGPLRWRIPVQSIRVVEPSRSWISAPALSLDRLRIHYGRAGQTLVSPKQKQAFIQALQQRNSHIRVQGF</sequence>
<dbReference type="Proteomes" id="UP001549320">
    <property type="component" value="Unassembled WGS sequence"/>
</dbReference>
<evidence type="ECO:0000313" key="3">
    <source>
        <dbReference type="EMBL" id="MET4575141.1"/>
    </source>
</evidence>
<dbReference type="EMBL" id="JBEPSH010000001">
    <property type="protein sequence ID" value="MET4575141.1"/>
    <property type="molecule type" value="Genomic_DNA"/>
</dbReference>
<keyword evidence="1" id="KW-0472">Membrane</keyword>
<dbReference type="RefSeq" id="WP_354440413.1">
    <property type="nucleotide sequence ID" value="NZ_JBEPSH010000001.1"/>
</dbReference>
<keyword evidence="4" id="KW-1185">Reference proteome</keyword>
<evidence type="ECO:0000313" key="4">
    <source>
        <dbReference type="Proteomes" id="UP001549320"/>
    </source>
</evidence>
<dbReference type="Pfam" id="PF06713">
    <property type="entry name" value="bPH_4"/>
    <property type="match status" value="1"/>
</dbReference>
<gene>
    <name evidence="3" type="ORF">ABIE13_000238</name>
</gene>
<dbReference type="InterPro" id="IPR009589">
    <property type="entry name" value="PH_YyaB-like"/>
</dbReference>
<evidence type="ECO:0000259" key="2">
    <source>
        <dbReference type="Pfam" id="PF06713"/>
    </source>
</evidence>
<reference evidence="3 4" key="1">
    <citation type="submission" date="2024-06" db="EMBL/GenBank/DDBJ databases">
        <title>Sorghum-associated microbial communities from plants grown in Nebraska, USA.</title>
        <authorList>
            <person name="Schachtman D."/>
        </authorList>
    </citation>
    <scope>NUCLEOTIDE SEQUENCE [LARGE SCALE GENOMIC DNA]</scope>
    <source>
        <strain evidence="3 4">2709</strain>
    </source>
</reference>
<organism evidence="3 4">
    <name type="scientific">Ottowia thiooxydans</name>
    <dbReference type="NCBI Taxonomy" id="219182"/>
    <lineage>
        <taxon>Bacteria</taxon>
        <taxon>Pseudomonadati</taxon>
        <taxon>Pseudomonadota</taxon>
        <taxon>Betaproteobacteria</taxon>
        <taxon>Burkholderiales</taxon>
        <taxon>Comamonadaceae</taxon>
        <taxon>Ottowia</taxon>
    </lineage>
</organism>
<keyword evidence="1" id="KW-1133">Transmembrane helix</keyword>
<feature type="transmembrane region" description="Helical" evidence="1">
    <location>
        <begin position="38"/>
        <end position="57"/>
    </location>
</feature>
<protein>
    <recommendedName>
        <fullName evidence="2">Uncharacterized protein YyaB-like PH domain-containing protein</fullName>
    </recommendedName>
</protein>
<feature type="domain" description="Uncharacterized protein YyaB-like PH" evidence="2">
    <location>
        <begin position="59"/>
        <end position="132"/>
    </location>
</feature>
<name>A0ABV2Q281_9BURK</name>
<evidence type="ECO:0000256" key="1">
    <source>
        <dbReference type="SAM" id="Phobius"/>
    </source>
</evidence>
<accession>A0ABV2Q281</accession>
<keyword evidence="1" id="KW-0812">Transmembrane</keyword>